<evidence type="ECO:0000256" key="3">
    <source>
        <dbReference type="ARBA" id="ARBA00022737"/>
    </source>
</evidence>
<evidence type="ECO:0000256" key="5">
    <source>
        <dbReference type="PROSITE-ProRule" id="PRU00317"/>
    </source>
</evidence>
<feature type="repeat" description="Pumilio" evidence="5">
    <location>
        <begin position="678"/>
        <end position="713"/>
    </location>
</feature>
<feature type="compositionally biased region" description="Low complexity" evidence="6">
    <location>
        <begin position="582"/>
        <end position="602"/>
    </location>
</feature>
<evidence type="ECO:0000313" key="9">
    <source>
        <dbReference type="Proteomes" id="UP000008912"/>
    </source>
</evidence>
<keyword evidence="3" id="KW-0677">Repeat</keyword>
<organism evidence="8 9">
    <name type="scientific">Ailuropoda melanoleuca</name>
    <name type="common">Giant panda</name>
    <dbReference type="NCBI Taxonomy" id="9646"/>
    <lineage>
        <taxon>Eukaryota</taxon>
        <taxon>Metazoa</taxon>
        <taxon>Chordata</taxon>
        <taxon>Craniata</taxon>
        <taxon>Vertebrata</taxon>
        <taxon>Euteleostomi</taxon>
        <taxon>Mammalia</taxon>
        <taxon>Eutheria</taxon>
        <taxon>Laurasiatheria</taxon>
        <taxon>Carnivora</taxon>
        <taxon>Caniformia</taxon>
        <taxon>Ursidae</taxon>
        <taxon>Ailuropoda</taxon>
    </lineage>
</organism>
<evidence type="ECO:0000313" key="8">
    <source>
        <dbReference type="Ensembl" id="ENSAMEP00000032814.1"/>
    </source>
</evidence>
<gene>
    <name evidence="8" type="primary">PUM2</name>
</gene>
<sequence>MNHDFQALALESRGMGELLPTKKFWEPDDSTKDGQKGIFLGDDEWRETAWGTSHHSMSQPIMVQRRSGQGFHGNSEVNAILSPRSESGGLGVSMVEYVLSSSPADKLDSRFRKGTFGTRDAETDGPEKGDQKGKASPFEEDQNRDLKQGDDDDSKINGRGLPNGMDADCKDFNRTPGSRQASPTEVVERLGPSTNPPEGLGPLPNPTANKPLVEEFSNPETQNLDAMEQVGLDSLQFDYPGNQVPMDSSGATVGLFDYNSQQQLFQRTNALTVQQLTAAQQQQYALAAAQQPHIAGVFSAGLAPAAFVPNPYIISAAPPGTDPYTAAGLAAAATLAGPAVVPPQYYGVPWGVYPANLFQQQAAAAANNTANQQAASQAQPGQQQVLRAGAGQRPLTPNQGQQGQQAESLAAANPTLAFGQGLATGMPAAAAAAGGTANSLTGSTNGLFRPIGTQPPQQQQQQPPPPSTNLQSNSFYGSTSLTSSSQSSSLFSHGPGQPGSTSLGFGSSSSLGAAIGSALSGFGSSVGSSASSSATRRESLSTSSDLYKRSSSSLAPIGQPFYNSLGFSSSPSPIGMPLPSQTPGHSLTPPPSLSSHGSSSSLHLGGLTNGSGRYISAAPGAEAKYRSASSTSSLFSSSSQLFPPSRLRYNRSDIMPSGRSRLLEDFRNNRFPNLQLRDLIGHIVEFSQDQHGSRFIQQKLERATPAERQMVFNEILQAAYQLMTDVFGNYVIQKFFEFGSLDQKLALATRIRGHVLPLALQMYGCRVIQKALESISSDQQSEMVKELDGHVLKCVKDQNGNHVVQKCIECVQPQSLQFIIDAFKGQVFVLSTHPYGCRVIQRILEHCTAEQTLPILEELHQHTEQLVQDQYGNYVIQHVLEHGRPEDKSKIVSEIRGKVLALSQHKFASNVVEKCVTHASRAERALLIDEVCCQNDGPHSALYTMMKDQYANYVVQKMIDMAEPAQRKIIMHKIRPHITTLRKYTYGKHILAKLEKYYLKNSPDLGPIGGPPNGML</sequence>
<dbReference type="PROSITE" id="PS50303">
    <property type="entry name" value="PUM_HD"/>
    <property type="match status" value="1"/>
</dbReference>
<comment type="subcellular location">
    <subcellularLocation>
        <location evidence="1">Cytoplasmic granule</location>
    </subcellularLocation>
</comment>
<keyword evidence="2" id="KW-0963">Cytoplasm</keyword>
<proteinExistence type="predicted"/>
<reference evidence="8" key="3">
    <citation type="submission" date="2025-09" db="UniProtKB">
        <authorList>
            <consortium name="Ensembl"/>
        </authorList>
    </citation>
    <scope>IDENTIFICATION</scope>
</reference>
<evidence type="ECO:0000256" key="6">
    <source>
        <dbReference type="SAM" id="MobiDB-lite"/>
    </source>
</evidence>
<feature type="compositionally biased region" description="Low complexity" evidence="6">
    <location>
        <begin position="435"/>
        <end position="446"/>
    </location>
</feature>
<dbReference type="SMART" id="SM00025">
    <property type="entry name" value="Pumilio"/>
    <property type="match status" value="8"/>
</dbReference>
<evidence type="ECO:0000256" key="2">
    <source>
        <dbReference type="ARBA" id="ARBA00022490"/>
    </source>
</evidence>
<dbReference type="Proteomes" id="UP000008912">
    <property type="component" value="Unassembled WGS sequence"/>
</dbReference>
<dbReference type="GO" id="GO:0035196">
    <property type="term" value="P:miRNA processing"/>
    <property type="evidence" value="ECO:0007669"/>
    <property type="project" value="TreeGrafter"/>
</dbReference>
<keyword evidence="9" id="KW-1185">Reference proteome</keyword>
<feature type="compositionally biased region" description="Low complexity" evidence="6">
    <location>
        <begin position="472"/>
        <end position="492"/>
    </location>
</feature>
<keyword evidence="4" id="KW-0694">RNA-binding</keyword>
<feature type="repeat" description="Pumilio" evidence="5">
    <location>
        <begin position="858"/>
        <end position="893"/>
    </location>
</feature>
<dbReference type="CDD" id="cd07920">
    <property type="entry name" value="Pumilio"/>
    <property type="match status" value="1"/>
</dbReference>
<dbReference type="PROSITE" id="PS50302">
    <property type="entry name" value="PUM"/>
    <property type="match status" value="8"/>
</dbReference>
<dbReference type="InterPro" id="IPR001313">
    <property type="entry name" value="Pumilio_RNA-bd_rpt"/>
</dbReference>
<dbReference type="InterPro" id="IPR033133">
    <property type="entry name" value="PUM-HD"/>
</dbReference>
<reference evidence="8 9" key="1">
    <citation type="journal article" date="2010" name="Nature">
        <title>The sequence and de novo assembly of the giant panda genome.</title>
        <authorList>
            <person name="Li R."/>
            <person name="Fan W."/>
            <person name="Tian G."/>
            <person name="Zhu H."/>
            <person name="He L."/>
            <person name="Cai J."/>
            <person name="Huang Q."/>
            <person name="Cai Q."/>
            <person name="Li B."/>
            <person name="Bai Y."/>
            <person name="Zhang Z."/>
            <person name="Zhang Y."/>
            <person name="Wang W."/>
            <person name="Li J."/>
            <person name="Wei F."/>
            <person name="Li H."/>
            <person name="Jian M."/>
            <person name="Li J."/>
            <person name="Zhang Z."/>
            <person name="Nielsen R."/>
            <person name="Li D."/>
            <person name="Gu W."/>
            <person name="Yang Z."/>
            <person name="Xuan Z."/>
            <person name="Ryder O.A."/>
            <person name="Leung F.C."/>
            <person name="Zhou Y."/>
            <person name="Cao J."/>
            <person name="Sun X."/>
            <person name="Fu Y."/>
            <person name="Fang X."/>
            <person name="Guo X."/>
            <person name="Wang B."/>
            <person name="Hou R."/>
            <person name="Shen F."/>
            <person name="Mu B."/>
            <person name="Ni P."/>
            <person name="Lin R."/>
            <person name="Qian W."/>
            <person name="Wang G."/>
            <person name="Yu C."/>
            <person name="Nie W."/>
            <person name="Wang J."/>
            <person name="Wu Z."/>
            <person name="Liang H."/>
            <person name="Min J."/>
            <person name="Wu Q."/>
            <person name="Cheng S."/>
            <person name="Ruan J."/>
            <person name="Wang M."/>
            <person name="Shi Z."/>
            <person name="Wen M."/>
            <person name="Liu B."/>
            <person name="Ren X."/>
            <person name="Zheng H."/>
            <person name="Dong D."/>
            <person name="Cook K."/>
            <person name="Shan G."/>
            <person name="Zhang H."/>
            <person name="Kosiol C."/>
            <person name="Xie X."/>
            <person name="Lu Z."/>
            <person name="Zheng H."/>
            <person name="Li Y."/>
            <person name="Steiner C.C."/>
            <person name="Lam T.T."/>
            <person name="Lin S."/>
            <person name="Zhang Q."/>
            <person name="Li G."/>
            <person name="Tian J."/>
            <person name="Gong T."/>
            <person name="Liu H."/>
            <person name="Zhang D."/>
            <person name="Fang L."/>
            <person name="Ye C."/>
            <person name="Zhang J."/>
            <person name="Hu W."/>
            <person name="Xu A."/>
            <person name="Ren Y."/>
            <person name="Zhang G."/>
            <person name="Bruford M.W."/>
            <person name="Li Q."/>
            <person name="Ma L."/>
            <person name="Guo Y."/>
            <person name="An N."/>
            <person name="Hu Y."/>
            <person name="Zheng Y."/>
            <person name="Shi Y."/>
            <person name="Li Z."/>
            <person name="Liu Q."/>
            <person name="Chen Y."/>
            <person name="Zhao J."/>
            <person name="Qu N."/>
            <person name="Zhao S."/>
            <person name="Tian F."/>
            <person name="Wang X."/>
            <person name="Wang H."/>
            <person name="Xu L."/>
            <person name="Liu X."/>
            <person name="Vinar T."/>
            <person name="Wang Y."/>
            <person name="Lam T.W."/>
            <person name="Yiu S.M."/>
            <person name="Liu S."/>
            <person name="Zhang H."/>
            <person name="Li D."/>
            <person name="Huang Y."/>
            <person name="Wang X."/>
            <person name="Yang G."/>
            <person name="Jiang Z."/>
            <person name="Wang J."/>
            <person name="Qin N."/>
            <person name="Li L."/>
            <person name="Li J."/>
            <person name="Bolund L."/>
            <person name="Kristiansen K."/>
            <person name="Wong G.K."/>
            <person name="Olson M."/>
            <person name="Zhang X."/>
            <person name="Li S."/>
            <person name="Yang H."/>
            <person name="Wang J."/>
            <person name="Wang J."/>
        </authorList>
    </citation>
    <scope>NUCLEOTIDE SEQUENCE [LARGE SCALE GENOMIC DNA]</scope>
</reference>
<dbReference type="GeneTree" id="ENSGT00940000157575"/>
<feature type="region of interest" description="Disordered" evidence="6">
    <location>
        <begin position="572"/>
        <end position="602"/>
    </location>
</feature>
<dbReference type="Gene3D" id="1.25.10.10">
    <property type="entry name" value="Leucine-rich Repeat Variant"/>
    <property type="match status" value="1"/>
</dbReference>
<dbReference type="SUPFAM" id="SSF48371">
    <property type="entry name" value="ARM repeat"/>
    <property type="match status" value="1"/>
</dbReference>
<dbReference type="InterPro" id="IPR033712">
    <property type="entry name" value="Pumilio_RNA-bd"/>
</dbReference>
<evidence type="ECO:0000256" key="1">
    <source>
        <dbReference type="ARBA" id="ARBA00004463"/>
    </source>
</evidence>
<reference evidence="8" key="2">
    <citation type="submission" date="2025-08" db="UniProtKB">
        <authorList>
            <consortium name="Ensembl"/>
        </authorList>
    </citation>
    <scope>IDENTIFICATION</scope>
</reference>
<protein>
    <submittedName>
        <fullName evidence="8">Pumilio RNA binding family member 2</fullName>
    </submittedName>
</protein>
<dbReference type="Ensembl" id="ENSAMET00000044221.1">
    <property type="protein sequence ID" value="ENSAMEP00000032814.1"/>
    <property type="gene ID" value="ENSAMEG00000002823.2"/>
</dbReference>
<feature type="region of interest" description="Disordered" evidence="6">
    <location>
        <begin position="106"/>
        <end position="208"/>
    </location>
</feature>
<feature type="repeat" description="Pumilio" evidence="5">
    <location>
        <begin position="786"/>
        <end position="821"/>
    </location>
</feature>
<dbReference type="Pfam" id="PF00806">
    <property type="entry name" value="PUF"/>
    <property type="match status" value="8"/>
</dbReference>
<dbReference type="GO" id="GO:0043488">
    <property type="term" value="P:regulation of mRNA stability"/>
    <property type="evidence" value="ECO:0007669"/>
    <property type="project" value="TreeGrafter"/>
</dbReference>
<feature type="compositionally biased region" description="Basic and acidic residues" evidence="6">
    <location>
        <begin position="119"/>
        <end position="133"/>
    </location>
</feature>
<feature type="domain" description="PUM-HD" evidence="7">
    <location>
        <begin position="658"/>
        <end position="998"/>
    </location>
</feature>
<dbReference type="InterPro" id="IPR011989">
    <property type="entry name" value="ARM-like"/>
</dbReference>
<feature type="repeat" description="Pumilio" evidence="5">
    <location>
        <begin position="930"/>
        <end position="972"/>
    </location>
</feature>
<dbReference type="PANTHER" id="PTHR12537">
    <property type="entry name" value="RNA BINDING PROTEIN PUMILIO-RELATED"/>
    <property type="match status" value="1"/>
</dbReference>
<feature type="region of interest" description="Disordered" evidence="6">
    <location>
        <begin position="435"/>
        <end position="504"/>
    </location>
</feature>
<accession>A0A7N5JZR1</accession>
<evidence type="ECO:0000259" key="7">
    <source>
        <dbReference type="PROSITE" id="PS50303"/>
    </source>
</evidence>
<feature type="repeat" description="Pumilio" evidence="5">
    <location>
        <begin position="894"/>
        <end position="929"/>
    </location>
</feature>
<dbReference type="InterPro" id="IPR016024">
    <property type="entry name" value="ARM-type_fold"/>
</dbReference>
<evidence type="ECO:0000256" key="4">
    <source>
        <dbReference type="ARBA" id="ARBA00022884"/>
    </source>
</evidence>
<feature type="repeat" description="Pumilio" evidence="5">
    <location>
        <begin position="714"/>
        <end position="749"/>
    </location>
</feature>
<feature type="repeat" description="Pumilio" evidence="5">
    <location>
        <begin position="822"/>
        <end position="857"/>
    </location>
</feature>
<dbReference type="GO" id="GO:0005829">
    <property type="term" value="C:cytosol"/>
    <property type="evidence" value="ECO:0007669"/>
    <property type="project" value="TreeGrafter"/>
</dbReference>
<name>A0A7N5JZR1_AILME</name>
<feature type="repeat" description="Pumilio" evidence="5">
    <location>
        <begin position="750"/>
        <end position="785"/>
    </location>
</feature>
<dbReference type="GO" id="GO:0003730">
    <property type="term" value="F:mRNA 3'-UTR binding"/>
    <property type="evidence" value="ECO:0007669"/>
    <property type="project" value="TreeGrafter"/>
</dbReference>
<dbReference type="AlphaFoldDB" id="A0A7N5JZR1"/>
<dbReference type="PANTHER" id="PTHR12537:SF52">
    <property type="entry name" value="PUMILIO HOMOLOG 2"/>
    <property type="match status" value="1"/>
</dbReference>
<dbReference type="FunFam" id="1.25.10.10:FF:000004">
    <property type="entry name" value="Pumilio homolog 1 isoform 2"/>
    <property type="match status" value="1"/>
</dbReference>